<evidence type="ECO:0000313" key="3">
    <source>
        <dbReference type="Proteomes" id="UP001529510"/>
    </source>
</evidence>
<proteinExistence type="predicted"/>
<comment type="caution">
    <text evidence="2">The sequence shown here is derived from an EMBL/GenBank/DDBJ whole genome shotgun (WGS) entry which is preliminary data.</text>
</comment>
<sequence length="96" mass="10958">CAILNEKLDSLLQTLNLEAQAMTPSALTTPPIVEEEVEEEELEEEEDLSEESLTELKENETEKGSAHKLFRPREQLVLRANSLKKALRQIIEQAER</sequence>
<reference evidence="2 3" key="1">
    <citation type="submission" date="2024-05" db="EMBL/GenBank/DDBJ databases">
        <title>Genome sequencing and assembly of Indian major carp, Cirrhinus mrigala (Hamilton, 1822).</title>
        <authorList>
            <person name="Mohindra V."/>
            <person name="Chowdhury L.M."/>
            <person name="Lal K."/>
            <person name="Jena J.K."/>
        </authorList>
    </citation>
    <scope>NUCLEOTIDE SEQUENCE [LARGE SCALE GENOMIC DNA]</scope>
    <source>
        <strain evidence="2">CM1030</strain>
        <tissue evidence="2">Blood</tissue>
    </source>
</reference>
<feature type="non-terminal residue" evidence="2">
    <location>
        <position position="1"/>
    </location>
</feature>
<name>A0ABD0QCG0_CIRMR</name>
<feature type="compositionally biased region" description="Acidic residues" evidence="1">
    <location>
        <begin position="33"/>
        <end position="53"/>
    </location>
</feature>
<organism evidence="2 3">
    <name type="scientific">Cirrhinus mrigala</name>
    <name type="common">Mrigala</name>
    <dbReference type="NCBI Taxonomy" id="683832"/>
    <lineage>
        <taxon>Eukaryota</taxon>
        <taxon>Metazoa</taxon>
        <taxon>Chordata</taxon>
        <taxon>Craniata</taxon>
        <taxon>Vertebrata</taxon>
        <taxon>Euteleostomi</taxon>
        <taxon>Actinopterygii</taxon>
        <taxon>Neopterygii</taxon>
        <taxon>Teleostei</taxon>
        <taxon>Ostariophysi</taxon>
        <taxon>Cypriniformes</taxon>
        <taxon>Cyprinidae</taxon>
        <taxon>Labeoninae</taxon>
        <taxon>Labeonini</taxon>
        <taxon>Cirrhinus</taxon>
    </lineage>
</organism>
<feature type="non-terminal residue" evidence="2">
    <location>
        <position position="96"/>
    </location>
</feature>
<dbReference type="AlphaFoldDB" id="A0ABD0QCG0"/>
<accession>A0ABD0QCG0</accession>
<dbReference type="Proteomes" id="UP001529510">
    <property type="component" value="Unassembled WGS sequence"/>
</dbReference>
<keyword evidence="3" id="KW-1185">Reference proteome</keyword>
<protein>
    <submittedName>
        <fullName evidence="2">Uncharacterized protein</fullName>
    </submittedName>
</protein>
<evidence type="ECO:0000256" key="1">
    <source>
        <dbReference type="SAM" id="MobiDB-lite"/>
    </source>
</evidence>
<feature type="compositionally biased region" description="Basic and acidic residues" evidence="1">
    <location>
        <begin position="54"/>
        <end position="69"/>
    </location>
</feature>
<evidence type="ECO:0000313" key="2">
    <source>
        <dbReference type="EMBL" id="KAL0183785.1"/>
    </source>
</evidence>
<feature type="region of interest" description="Disordered" evidence="1">
    <location>
        <begin position="21"/>
        <end position="69"/>
    </location>
</feature>
<dbReference type="EMBL" id="JAMKFB020000009">
    <property type="protein sequence ID" value="KAL0183785.1"/>
    <property type="molecule type" value="Genomic_DNA"/>
</dbReference>
<gene>
    <name evidence="2" type="ORF">M9458_019481</name>
</gene>